<reference evidence="3" key="1">
    <citation type="submission" date="2025-08" db="UniProtKB">
        <authorList>
            <consortium name="RefSeq"/>
        </authorList>
    </citation>
    <scope>IDENTIFICATION</scope>
</reference>
<proteinExistence type="predicted"/>
<dbReference type="RefSeq" id="XP_010905201.1">
    <property type="nucleotide sequence ID" value="XM_010906899.3"/>
</dbReference>
<evidence type="ECO:0000259" key="1">
    <source>
        <dbReference type="SMART" id="SM01222"/>
    </source>
</evidence>
<dbReference type="Gene3D" id="3.30.70.670">
    <property type="entry name" value="Formiminotransferase, C-terminal subdomain"/>
    <property type="match status" value="1"/>
</dbReference>
<dbReference type="InterPro" id="IPR037064">
    <property type="entry name" value="Formiminotransferase_N_sf"/>
</dbReference>
<dbReference type="GeneID" id="105032442"/>
<dbReference type="InterPro" id="IPR051623">
    <property type="entry name" value="FTCD"/>
</dbReference>
<dbReference type="SMART" id="SM01222">
    <property type="entry name" value="FTCD_N"/>
    <property type="match status" value="1"/>
</dbReference>
<sequence>MDSHQDKKMELKDTKLICVKLYISESRNNSALDMIEQAAKIDPEAAIVNKFQDRNYNRVRYTLVSYLVHNSVTGITYTPVRQTLLAMVEAAYTAINLEMHSGAHPRLGVVDHICFHPLVRSTLEDAARVAKLVASDIGNGLQVPVFLYEAAHPRGKALDSIRRELGYFRPNFKGNQWAGWALPEILPDKPDEGPVHVTRARGVTLIGASPWVENYNVPVLSTDVPTVRRIARLVSGRGGGLPTVQALGLVHGDDRTEIACILLEPNRVGADQVQSQVELIAAQEGQEVEKGYFTDFSQDMITQRYMKLVSAD</sequence>
<dbReference type="SUPFAM" id="SSF55116">
    <property type="entry name" value="Formiminotransferase domain of formiminotransferase-cyclodeaminase"/>
    <property type="match status" value="1"/>
</dbReference>
<dbReference type="PANTHER" id="PTHR12234">
    <property type="entry name" value="FORMIMINOTRANSFERASE-CYCLODEAMINASE"/>
    <property type="match status" value="1"/>
</dbReference>
<evidence type="ECO:0000313" key="2">
    <source>
        <dbReference type="Proteomes" id="UP000504607"/>
    </source>
</evidence>
<dbReference type="InterPro" id="IPR022384">
    <property type="entry name" value="FormiminoTrfase_cat_dom_sf"/>
</dbReference>
<dbReference type="GO" id="GO:0016740">
    <property type="term" value="F:transferase activity"/>
    <property type="evidence" value="ECO:0007669"/>
    <property type="project" value="InterPro"/>
</dbReference>
<gene>
    <name evidence="3" type="primary">LOC105032442</name>
</gene>
<accession>A0A6I9Q9K2</accession>
<name>A0A6I9Q9K2_ELAGV</name>
<dbReference type="PANTHER" id="PTHR12234:SF5">
    <property type="entry name" value="PUTATIVE, EXPRESSED-RELATED"/>
    <property type="match status" value="1"/>
</dbReference>
<organism evidence="2 3">
    <name type="scientific">Elaeis guineensis var. tenera</name>
    <name type="common">Oil palm</name>
    <dbReference type="NCBI Taxonomy" id="51953"/>
    <lineage>
        <taxon>Eukaryota</taxon>
        <taxon>Viridiplantae</taxon>
        <taxon>Streptophyta</taxon>
        <taxon>Embryophyta</taxon>
        <taxon>Tracheophyta</taxon>
        <taxon>Spermatophyta</taxon>
        <taxon>Magnoliopsida</taxon>
        <taxon>Liliopsida</taxon>
        <taxon>Arecaceae</taxon>
        <taxon>Arecoideae</taxon>
        <taxon>Cocoseae</taxon>
        <taxon>Elaeidinae</taxon>
        <taxon>Elaeis</taxon>
    </lineage>
</organism>
<dbReference type="Proteomes" id="UP000504607">
    <property type="component" value="Chromosome 1"/>
</dbReference>
<evidence type="ECO:0000313" key="3">
    <source>
        <dbReference type="RefSeq" id="XP_010905201.1"/>
    </source>
</evidence>
<dbReference type="InterPro" id="IPR037070">
    <property type="entry name" value="Formiminotransferase_C_sf"/>
</dbReference>
<dbReference type="Pfam" id="PF07837">
    <property type="entry name" value="FTCD_N"/>
    <property type="match status" value="1"/>
</dbReference>
<dbReference type="InParanoid" id="A0A6I9Q9K2"/>
<dbReference type="Gene3D" id="3.30.990.10">
    <property type="entry name" value="Formiminotransferase, N-terminal subdomain"/>
    <property type="match status" value="1"/>
</dbReference>
<dbReference type="GO" id="GO:0005542">
    <property type="term" value="F:folic acid binding"/>
    <property type="evidence" value="ECO:0007669"/>
    <property type="project" value="InterPro"/>
</dbReference>
<feature type="domain" description="Formiminotransferase N-terminal subdomain" evidence="1">
    <location>
        <begin position="15"/>
        <end position="210"/>
    </location>
</feature>
<dbReference type="FunCoup" id="A0A6I9Q9K2">
    <property type="interactions" value="53"/>
</dbReference>
<dbReference type="InterPro" id="IPR012886">
    <property type="entry name" value="Formiminotransferase_N"/>
</dbReference>
<dbReference type="KEGG" id="egu:105032442"/>
<protein>
    <submittedName>
        <fullName evidence="3">Uncharacterized protein LOC105032442</fullName>
    </submittedName>
</protein>
<dbReference type="AlphaFoldDB" id="A0A6I9Q9K2"/>
<keyword evidence="2" id="KW-1185">Reference proteome</keyword>
<dbReference type="OrthoDB" id="48036at2759"/>